<gene>
    <name evidence="1" type="ORF">FPL14_00160</name>
</gene>
<organism evidence="1 2">
    <name type="scientific">Cohnella cholangitidis</name>
    <dbReference type="NCBI Taxonomy" id="2598458"/>
    <lineage>
        <taxon>Bacteria</taxon>
        <taxon>Bacillati</taxon>
        <taxon>Bacillota</taxon>
        <taxon>Bacilli</taxon>
        <taxon>Bacillales</taxon>
        <taxon>Paenibacillaceae</taxon>
        <taxon>Cohnella</taxon>
    </lineage>
</organism>
<dbReference type="EMBL" id="CP041969">
    <property type="protein sequence ID" value="QMV39792.1"/>
    <property type="molecule type" value="Genomic_DNA"/>
</dbReference>
<accession>A0A7G5BS58</accession>
<protein>
    <submittedName>
        <fullName evidence="1">Tautomerase family protein</fullName>
    </submittedName>
</protein>
<keyword evidence="2" id="KW-1185">Reference proteome</keyword>
<evidence type="ECO:0000313" key="1">
    <source>
        <dbReference type="EMBL" id="QMV39792.1"/>
    </source>
</evidence>
<dbReference type="Pfam" id="PF14552">
    <property type="entry name" value="Tautomerase_2"/>
    <property type="match status" value="1"/>
</dbReference>
<reference evidence="1 2" key="1">
    <citation type="submission" date="2019-07" db="EMBL/GenBank/DDBJ databases">
        <authorList>
            <person name="Kim J.K."/>
            <person name="Cheong H.-M."/>
            <person name="Choi Y."/>
            <person name="Hwang K.J."/>
            <person name="Lee S."/>
            <person name="Choi C."/>
        </authorList>
    </citation>
    <scope>NUCLEOTIDE SEQUENCE [LARGE SCALE GENOMIC DNA]</scope>
    <source>
        <strain evidence="1 2">KS 22</strain>
    </source>
</reference>
<dbReference type="PANTHER" id="PTHR38460:SF1">
    <property type="entry name" value="TAUTOMERASE YOLI-RELATED"/>
    <property type="match status" value="1"/>
</dbReference>
<dbReference type="InterPro" id="IPR037479">
    <property type="entry name" value="Tauto_MSAD"/>
</dbReference>
<name>A0A7G5BS58_9BACL</name>
<dbReference type="PANTHER" id="PTHR38460">
    <property type="entry name" value="TAUTOMERASE YOLI-RELATED"/>
    <property type="match status" value="1"/>
</dbReference>
<sequence length="127" mass="15165">MPFIRVSYLEQQYEARQLERISQTIMNELVLHFNVPADDLFQVFHSHRPEEFYYSRSYLNVERSDGLLYIHITLKSGRTVKQKTSFYEALAEHLSKELTMRKEDVFIVLVDTEYEDWSFGNGFAQML</sequence>
<dbReference type="InterPro" id="IPR014347">
    <property type="entry name" value="Tautomerase/MIF_sf"/>
</dbReference>
<evidence type="ECO:0000313" key="2">
    <source>
        <dbReference type="Proteomes" id="UP000515679"/>
    </source>
</evidence>
<dbReference type="RefSeq" id="WP_182301126.1">
    <property type="nucleotide sequence ID" value="NZ_CP041969.1"/>
</dbReference>
<proteinExistence type="predicted"/>
<dbReference type="Proteomes" id="UP000515679">
    <property type="component" value="Chromosome"/>
</dbReference>
<dbReference type="AlphaFoldDB" id="A0A7G5BS58"/>
<dbReference type="SUPFAM" id="SSF55331">
    <property type="entry name" value="Tautomerase/MIF"/>
    <property type="match status" value="1"/>
</dbReference>
<dbReference type="Gene3D" id="3.30.429.10">
    <property type="entry name" value="Macrophage Migration Inhibitory Factor"/>
    <property type="match status" value="1"/>
</dbReference>
<dbReference type="KEGG" id="cchl:FPL14_00160"/>